<dbReference type="GO" id="GO:0003677">
    <property type="term" value="F:DNA binding"/>
    <property type="evidence" value="ECO:0007669"/>
    <property type="project" value="UniProtKB-KW"/>
</dbReference>
<evidence type="ECO:0000256" key="2">
    <source>
        <dbReference type="ARBA" id="ARBA00023015"/>
    </source>
</evidence>
<reference evidence="6 7" key="1">
    <citation type="submission" date="2014-03" db="EMBL/GenBank/DDBJ databases">
        <title>The genomes of two eusocial bee gut symbionts.</title>
        <authorList>
            <person name="Kwong W.K."/>
            <person name="Engel P."/>
            <person name="Koch H."/>
            <person name="Moran N.A."/>
        </authorList>
    </citation>
    <scope>NUCLEOTIDE SEQUENCE [LARGE SCALE GENOMIC DNA]</scope>
    <source>
        <strain evidence="7">wkB29</strain>
    </source>
</reference>
<dbReference type="PANTHER" id="PTHR30419:SF8">
    <property type="entry name" value="NITROGEN ASSIMILATION TRANSCRIPTIONAL ACTIVATOR-RELATED"/>
    <property type="match status" value="1"/>
</dbReference>
<evidence type="ECO:0000313" key="7">
    <source>
        <dbReference type="Proteomes" id="UP000027170"/>
    </source>
</evidence>
<organism evidence="6 7">
    <name type="scientific">Snodgrassella communis</name>
    <dbReference type="NCBI Taxonomy" id="2946699"/>
    <lineage>
        <taxon>Bacteria</taxon>
        <taxon>Pseudomonadati</taxon>
        <taxon>Pseudomonadota</taxon>
        <taxon>Betaproteobacteria</taxon>
        <taxon>Neisseriales</taxon>
        <taxon>Neisseriaceae</taxon>
        <taxon>Snodgrassella</taxon>
    </lineage>
</organism>
<evidence type="ECO:0000313" key="6">
    <source>
        <dbReference type="EMBL" id="KDN15238.1"/>
    </source>
</evidence>
<protein>
    <submittedName>
        <fullName evidence="6">Transcriptional regulator, LysR family</fullName>
    </submittedName>
</protein>
<dbReference type="PANTHER" id="PTHR30419">
    <property type="entry name" value="HTH-TYPE TRANSCRIPTIONAL REGULATOR YBHD"/>
    <property type="match status" value="1"/>
</dbReference>
<dbReference type="Gene3D" id="1.10.10.10">
    <property type="entry name" value="Winged helix-like DNA-binding domain superfamily/Winged helix DNA-binding domain"/>
    <property type="match status" value="1"/>
</dbReference>
<dbReference type="InterPro" id="IPR036388">
    <property type="entry name" value="WH-like_DNA-bd_sf"/>
</dbReference>
<dbReference type="GO" id="GO:0003700">
    <property type="term" value="F:DNA-binding transcription factor activity"/>
    <property type="evidence" value="ECO:0007669"/>
    <property type="project" value="InterPro"/>
</dbReference>
<comment type="similarity">
    <text evidence="1">Belongs to the LysR transcriptional regulatory family.</text>
</comment>
<dbReference type="EMBL" id="JFZV01000003">
    <property type="protein sequence ID" value="KDN15238.1"/>
    <property type="molecule type" value="Genomic_DNA"/>
</dbReference>
<keyword evidence="3" id="KW-0238">DNA-binding</keyword>
<dbReference type="InterPro" id="IPR036390">
    <property type="entry name" value="WH_DNA-bd_sf"/>
</dbReference>
<comment type="caution">
    <text evidence="6">The sequence shown here is derived from an EMBL/GenBank/DDBJ whole genome shotgun (WGS) entry which is preliminary data.</text>
</comment>
<dbReference type="PRINTS" id="PR00039">
    <property type="entry name" value="HTHLYSR"/>
</dbReference>
<keyword evidence="4" id="KW-0804">Transcription</keyword>
<dbReference type="GO" id="GO:0005829">
    <property type="term" value="C:cytosol"/>
    <property type="evidence" value="ECO:0007669"/>
    <property type="project" value="TreeGrafter"/>
</dbReference>
<sequence length="311" mass="35956">MRYFVQTVYFGFLVGRGERVDIKVLRYFLALAKQESVTAAADYLHITQPTLSRQLMELEDELGSKLFIRGSRKIMLTEEGMHLRQRAEEILELVHKTEAEFHQSDKTLSGDIYIGCGETDALRPVVKVIKAMQLDYPHVRIHIYSGNANDVTERIDKGLLDFGVLIDPVHLDNYESLCLPQKDRWGVLMRKDDELAERDFIRPEDLWDLPLIMSRQKYVSDGIARWIKRDYDKLAVVATYNLIFNAALLVEQNVGYALCLDKLVNTSGESRLCFRPLEPLLEVDVNVVWKRYQLFSRVSTLFLQRLKAGIL</sequence>
<evidence type="ECO:0000259" key="5">
    <source>
        <dbReference type="PROSITE" id="PS50931"/>
    </source>
</evidence>
<accession>A0A836MS52</accession>
<evidence type="ECO:0000256" key="1">
    <source>
        <dbReference type="ARBA" id="ARBA00009437"/>
    </source>
</evidence>
<dbReference type="FunFam" id="1.10.10.10:FF:000001">
    <property type="entry name" value="LysR family transcriptional regulator"/>
    <property type="match status" value="1"/>
</dbReference>
<proteinExistence type="inferred from homology"/>
<dbReference type="SUPFAM" id="SSF46785">
    <property type="entry name" value="Winged helix' DNA-binding domain"/>
    <property type="match status" value="1"/>
</dbReference>
<name>A0A836MS52_9NEIS</name>
<feature type="domain" description="HTH lysR-type" evidence="5">
    <location>
        <begin position="20"/>
        <end position="77"/>
    </location>
</feature>
<dbReference type="SUPFAM" id="SSF53850">
    <property type="entry name" value="Periplasmic binding protein-like II"/>
    <property type="match status" value="1"/>
</dbReference>
<dbReference type="Gene3D" id="3.40.190.290">
    <property type="match status" value="1"/>
</dbReference>
<dbReference type="AlphaFoldDB" id="A0A836MS52"/>
<evidence type="ECO:0000256" key="3">
    <source>
        <dbReference type="ARBA" id="ARBA00023125"/>
    </source>
</evidence>
<keyword evidence="2" id="KW-0805">Transcription regulation</keyword>
<dbReference type="InterPro" id="IPR000847">
    <property type="entry name" value="LysR_HTH_N"/>
</dbReference>
<dbReference type="Pfam" id="PF03466">
    <property type="entry name" value="LysR_substrate"/>
    <property type="match status" value="1"/>
</dbReference>
<dbReference type="CDD" id="cd05466">
    <property type="entry name" value="PBP2_LTTR_substrate"/>
    <property type="match status" value="1"/>
</dbReference>
<dbReference type="Proteomes" id="UP000027170">
    <property type="component" value="Unassembled WGS sequence"/>
</dbReference>
<dbReference type="InterPro" id="IPR050950">
    <property type="entry name" value="HTH-type_LysR_regulators"/>
</dbReference>
<keyword evidence="7" id="KW-1185">Reference proteome</keyword>
<evidence type="ECO:0000256" key="4">
    <source>
        <dbReference type="ARBA" id="ARBA00023163"/>
    </source>
</evidence>
<dbReference type="PROSITE" id="PS50931">
    <property type="entry name" value="HTH_LYSR"/>
    <property type="match status" value="1"/>
</dbReference>
<gene>
    <name evidence="6" type="ORF">SALWKB29_0864</name>
</gene>
<dbReference type="InterPro" id="IPR005119">
    <property type="entry name" value="LysR_subst-bd"/>
</dbReference>
<dbReference type="RefSeq" id="WP_202806100.1">
    <property type="nucleotide sequence ID" value="NZ_JFZV01000003.1"/>
</dbReference>
<dbReference type="Pfam" id="PF00126">
    <property type="entry name" value="HTH_1"/>
    <property type="match status" value="1"/>
</dbReference>